<keyword evidence="4" id="KW-1133">Transmembrane helix</keyword>
<keyword evidence="4" id="KW-0472">Membrane</keyword>
<dbReference type="CDD" id="cd01949">
    <property type="entry name" value="GGDEF"/>
    <property type="match status" value="1"/>
</dbReference>
<dbReference type="GO" id="GO:0052621">
    <property type="term" value="F:diguanylate cyclase activity"/>
    <property type="evidence" value="ECO:0007669"/>
    <property type="project" value="UniProtKB-EC"/>
</dbReference>
<dbReference type="PANTHER" id="PTHR45138">
    <property type="entry name" value="REGULATORY COMPONENTS OF SENSORY TRANSDUCTION SYSTEM"/>
    <property type="match status" value="1"/>
</dbReference>
<evidence type="ECO:0000256" key="3">
    <source>
        <dbReference type="ARBA" id="ARBA00034247"/>
    </source>
</evidence>
<dbReference type="PANTHER" id="PTHR45138:SF9">
    <property type="entry name" value="DIGUANYLATE CYCLASE DGCM-RELATED"/>
    <property type="match status" value="1"/>
</dbReference>
<keyword evidence="4" id="KW-0812">Transmembrane</keyword>
<dbReference type="InterPro" id="IPR011990">
    <property type="entry name" value="TPR-like_helical_dom_sf"/>
</dbReference>
<dbReference type="EC" id="2.7.7.65" evidence="2"/>
<evidence type="ECO:0000313" key="7">
    <source>
        <dbReference type="Proteomes" id="UP000077255"/>
    </source>
</evidence>
<dbReference type="Gene3D" id="3.30.70.270">
    <property type="match status" value="1"/>
</dbReference>
<name>A0A160N0V8_9GAMM</name>
<dbReference type="FunFam" id="3.30.70.270:FF:000001">
    <property type="entry name" value="Diguanylate cyclase domain protein"/>
    <property type="match status" value="1"/>
</dbReference>
<dbReference type="KEGG" id="dtx:ATSB10_14340"/>
<evidence type="ECO:0000259" key="5">
    <source>
        <dbReference type="PROSITE" id="PS50887"/>
    </source>
</evidence>
<evidence type="ECO:0000256" key="1">
    <source>
        <dbReference type="ARBA" id="ARBA00001946"/>
    </source>
</evidence>
<comment type="cofactor">
    <cofactor evidence="1">
        <name>Mg(2+)</name>
        <dbReference type="ChEBI" id="CHEBI:18420"/>
    </cofactor>
</comment>
<dbReference type="PROSITE" id="PS50887">
    <property type="entry name" value="GGDEF"/>
    <property type="match status" value="1"/>
</dbReference>
<dbReference type="SUPFAM" id="SSF48452">
    <property type="entry name" value="TPR-like"/>
    <property type="match status" value="1"/>
</dbReference>
<dbReference type="NCBIfam" id="TIGR00254">
    <property type="entry name" value="GGDEF"/>
    <property type="match status" value="1"/>
</dbReference>
<keyword evidence="7" id="KW-1185">Reference proteome</keyword>
<protein>
    <recommendedName>
        <fullName evidence="2">diguanylate cyclase</fullName>
        <ecNumber evidence="2">2.7.7.65</ecNumber>
    </recommendedName>
</protein>
<feature type="transmembrane region" description="Helical" evidence="4">
    <location>
        <begin position="347"/>
        <end position="366"/>
    </location>
</feature>
<comment type="catalytic activity">
    <reaction evidence="3">
        <text>2 GTP = 3',3'-c-di-GMP + 2 diphosphate</text>
        <dbReference type="Rhea" id="RHEA:24898"/>
        <dbReference type="ChEBI" id="CHEBI:33019"/>
        <dbReference type="ChEBI" id="CHEBI:37565"/>
        <dbReference type="ChEBI" id="CHEBI:58805"/>
        <dbReference type="EC" id="2.7.7.65"/>
    </reaction>
</comment>
<dbReference type="Pfam" id="PF00990">
    <property type="entry name" value="GGDEF"/>
    <property type="match status" value="1"/>
</dbReference>
<dbReference type="PATRIC" id="fig|445710.3.peg.1429"/>
<sequence>MRIKDHRLFAQRLALLHRVSPTLTPAEQWQLKYLDALESSLDGNFAAATEPLRDVIDHSGDVDLAAKASAALLTNLTATHRYEAAFKLANEMTLNLPKLRSRESRFQTLGALSQMLNFAGQTELATKYAQMMMNTIPENATECDPDFKLAAALSNADKLRSSSTELARVIKTCTAAHEPVVTAAAELILSSLYLKEKQPSKALSVLNQINPTVIKNRYYPHLLSSLSQRAQAYEQLGQDENAKKAAKEAIAIAKPGEISGYLRSALEVLYKIARKEGNAADALNYYEQFVVQDKGYMNDLSVPVIAYQTVQQKVLTQKLEAESLSKQNRILTLQQELDAKAVETSRLYIVLLLIGLTGIVLWLLRLKHSQLRFKRMATRDGLTGILNHQHFINESERQLRHLERKSGHASLLWMDLDHFKQINDTHGHAAGDAVLRHIVAVCNDHLRPGDLFGRLGGEEFGILLLECERDHAIAIADRIRLAIEGNPLEHEGMMLKVSASVGIASTYNAGHALQRLCRQADAALYRAKRDGRNRVIADAGEGTSVFV</sequence>
<evidence type="ECO:0000256" key="4">
    <source>
        <dbReference type="SAM" id="Phobius"/>
    </source>
</evidence>
<dbReference type="Gene3D" id="1.25.40.10">
    <property type="entry name" value="Tetratricopeptide repeat domain"/>
    <property type="match status" value="1"/>
</dbReference>
<reference evidence="6 7" key="1">
    <citation type="submission" date="2016-02" db="EMBL/GenBank/DDBJ databases">
        <title>Complete genome sequencing and analysis of ATSB10, Dyella thiooxydans isolated from rhizosphere soil of sunflower (Helianthus annuus L.).</title>
        <authorList>
            <person name="Lee Y."/>
            <person name="Hwangbo K."/>
            <person name="Chung H."/>
            <person name="Yoo J."/>
            <person name="Kim K.Y."/>
            <person name="Sa T.M."/>
            <person name="Um Y."/>
            <person name="Madhaiyan M."/>
        </authorList>
    </citation>
    <scope>NUCLEOTIDE SEQUENCE [LARGE SCALE GENOMIC DNA]</scope>
    <source>
        <strain evidence="6 7">ATSB10</strain>
    </source>
</reference>
<dbReference type="InterPro" id="IPR000160">
    <property type="entry name" value="GGDEF_dom"/>
</dbReference>
<dbReference type="STRING" id="445710.ATSB10_14340"/>
<feature type="domain" description="GGDEF" evidence="5">
    <location>
        <begin position="407"/>
        <end position="540"/>
    </location>
</feature>
<evidence type="ECO:0000256" key="2">
    <source>
        <dbReference type="ARBA" id="ARBA00012528"/>
    </source>
</evidence>
<dbReference type="InterPro" id="IPR029787">
    <property type="entry name" value="Nucleotide_cyclase"/>
</dbReference>
<dbReference type="SUPFAM" id="SSF55073">
    <property type="entry name" value="Nucleotide cyclase"/>
    <property type="match status" value="1"/>
</dbReference>
<dbReference type="SMART" id="SM00267">
    <property type="entry name" value="GGDEF"/>
    <property type="match status" value="1"/>
</dbReference>
<dbReference type="EMBL" id="CP014841">
    <property type="protein sequence ID" value="AND68888.1"/>
    <property type="molecule type" value="Genomic_DNA"/>
</dbReference>
<organism evidence="6 7">
    <name type="scientific">Dyella thiooxydans</name>
    <dbReference type="NCBI Taxonomy" id="445710"/>
    <lineage>
        <taxon>Bacteria</taxon>
        <taxon>Pseudomonadati</taxon>
        <taxon>Pseudomonadota</taxon>
        <taxon>Gammaproteobacteria</taxon>
        <taxon>Lysobacterales</taxon>
        <taxon>Rhodanobacteraceae</taxon>
        <taxon>Dyella</taxon>
    </lineage>
</organism>
<gene>
    <name evidence="6" type="ORF">ATSB10_14340</name>
</gene>
<evidence type="ECO:0000313" key="6">
    <source>
        <dbReference type="EMBL" id="AND68888.1"/>
    </source>
</evidence>
<accession>A0A160N0V8</accession>
<proteinExistence type="predicted"/>
<dbReference type="InterPro" id="IPR043128">
    <property type="entry name" value="Rev_trsase/Diguanyl_cyclase"/>
</dbReference>
<dbReference type="AlphaFoldDB" id="A0A160N0V8"/>
<dbReference type="InterPro" id="IPR050469">
    <property type="entry name" value="Diguanylate_Cyclase"/>
</dbReference>
<dbReference type="Proteomes" id="UP000077255">
    <property type="component" value="Chromosome"/>
</dbReference>